<keyword evidence="1" id="KW-0812">Transmembrane</keyword>
<comment type="caution">
    <text evidence="2">The sequence shown here is derived from an EMBL/GenBank/DDBJ whole genome shotgun (WGS) entry which is preliminary data.</text>
</comment>
<dbReference type="GO" id="GO:0005886">
    <property type="term" value="C:plasma membrane"/>
    <property type="evidence" value="ECO:0007669"/>
    <property type="project" value="TreeGrafter"/>
</dbReference>
<accession>A0A0B2C3V3</accession>
<dbReference type="PIRSF" id="PIRSF016789">
    <property type="entry name" value="DUF454"/>
    <property type="match status" value="1"/>
</dbReference>
<keyword evidence="3" id="KW-1185">Reference proteome</keyword>
<dbReference type="STRING" id="1572751.PK98_02515"/>
<dbReference type="Pfam" id="PF04304">
    <property type="entry name" value="DUF454"/>
    <property type="match status" value="1"/>
</dbReference>
<dbReference type="AlphaFoldDB" id="A0A0B2C3V3"/>
<keyword evidence="1" id="KW-1133">Transmembrane helix</keyword>
<feature type="transmembrane region" description="Helical" evidence="1">
    <location>
        <begin position="96"/>
        <end position="113"/>
    </location>
</feature>
<dbReference type="InterPro" id="IPR007401">
    <property type="entry name" value="DUF454"/>
</dbReference>
<reference evidence="2 3" key="1">
    <citation type="submission" date="2014-11" db="EMBL/GenBank/DDBJ databases">
        <title>Draft genome sequence of Kirrobacter mercurialis.</title>
        <authorList>
            <person name="Coil D.A."/>
            <person name="Eisen J.A."/>
        </authorList>
    </citation>
    <scope>NUCLEOTIDE SEQUENCE [LARGE SCALE GENOMIC DNA]</scope>
    <source>
        <strain evidence="2 3">Coronado</strain>
    </source>
</reference>
<evidence type="ECO:0000313" key="2">
    <source>
        <dbReference type="EMBL" id="KHL26676.1"/>
    </source>
</evidence>
<sequence length="116" mass="12679">MLRSLWMAAGLVMVVLGIIGLILPMMPGVVFFIGAAFCFARGNPAWEQRLLADRRIGPHLIAWRSRGAISAQGKRAALIMMAIAAALTWWRLGWPWAAVSSAVLVVVALWIATRPE</sequence>
<dbReference type="Proteomes" id="UP000030988">
    <property type="component" value="Unassembled WGS sequence"/>
</dbReference>
<name>A0A0B2C3V3_9SPHN</name>
<proteinExistence type="predicted"/>
<dbReference type="EMBL" id="JTDN01000001">
    <property type="protein sequence ID" value="KHL26676.1"/>
    <property type="molecule type" value="Genomic_DNA"/>
</dbReference>
<dbReference type="PANTHER" id="PTHR35813:SF1">
    <property type="entry name" value="INNER MEMBRANE PROTEIN YBAN"/>
    <property type="match status" value="1"/>
</dbReference>
<organism evidence="2 3">
    <name type="scientific">Croceibacterium mercuriale</name>
    <dbReference type="NCBI Taxonomy" id="1572751"/>
    <lineage>
        <taxon>Bacteria</taxon>
        <taxon>Pseudomonadati</taxon>
        <taxon>Pseudomonadota</taxon>
        <taxon>Alphaproteobacteria</taxon>
        <taxon>Sphingomonadales</taxon>
        <taxon>Erythrobacteraceae</taxon>
        <taxon>Croceibacterium</taxon>
    </lineage>
</organism>
<dbReference type="OrthoDB" id="9816293at2"/>
<gene>
    <name evidence="2" type="ORF">PK98_02515</name>
</gene>
<evidence type="ECO:0000256" key="1">
    <source>
        <dbReference type="SAM" id="Phobius"/>
    </source>
</evidence>
<feature type="transmembrane region" description="Helical" evidence="1">
    <location>
        <begin position="6"/>
        <end position="39"/>
    </location>
</feature>
<keyword evidence="1" id="KW-0472">Membrane</keyword>
<evidence type="ECO:0000313" key="3">
    <source>
        <dbReference type="Proteomes" id="UP000030988"/>
    </source>
</evidence>
<protein>
    <submittedName>
        <fullName evidence="2">Inner membrane protein ybaN</fullName>
    </submittedName>
</protein>
<dbReference type="PANTHER" id="PTHR35813">
    <property type="entry name" value="INNER MEMBRANE PROTEIN YBAN"/>
    <property type="match status" value="1"/>
</dbReference>